<gene>
    <name evidence="3" type="primary">LOC6902403</name>
</gene>
<feature type="signal peptide" evidence="1">
    <location>
        <begin position="1"/>
        <end position="19"/>
    </location>
</feature>
<reference evidence="3" key="1">
    <citation type="submission" date="2025-08" db="UniProtKB">
        <authorList>
            <consortium name="RefSeq"/>
        </authorList>
    </citation>
    <scope>IDENTIFICATION</scope>
    <source>
        <strain evidence="3">MV-25-SWS-2005</strain>
        <tissue evidence="3">Whole body</tissue>
    </source>
</reference>
<proteinExistence type="predicted"/>
<evidence type="ECO:0000313" key="3">
    <source>
        <dbReference type="RefSeq" id="XP_002133338.3"/>
    </source>
</evidence>
<dbReference type="InParanoid" id="A0A6I8UYI9"/>
<evidence type="ECO:0000256" key="1">
    <source>
        <dbReference type="SAM" id="SignalP"/>
    </source>
</evidence>
<sequence>MCILKVIFVSILFVSCVNSLALYLPEARRIWFPPAPGMRDKQGEFKNETQSYIVPGHWRSSVSSCTMVSDFENITVRLGYKKRMTRVCGNYECVSRGPGTAAMTVVEYCQQPAGFQECETNGIDQTQNYPECCWKCVEYKNC</sequence>
<dbReference type="PROSITE" id="PS51257">
    <property type="entry name" value="PROKAR_LIPOPROTEIN"/>
    <property type="match status" value="1"/>
</dbReference>
<dbReference type="RefSeq" id="XP_002133338.3">
    <property type="nucleotide sequence ID" value="XM_002133302.3"/>
</dbReference>
<feature type="chain" id="PRO_5026137990" description="Single domain-containing protein" evidence="1">
    <location>
        <begin position="20"/>
        <end position="142"/>
    </location>
</feature>
<evidence type="ECO:0008006" key="4">
    <source>
        <dbReference type="Google" id="ProtNLM"/>
    </source>
</evidence>
<protein>
    <recommendedName>
        <fullName evidence="4">Single domain-containing protein</fullName>
    </recommendedName>
</protein>
<dbReference type="Proteomes" id="UP000001819">
    <property type="component" value="Chromosome 4"/>
</dbReference>
<dbReference type="KEGG" id="dpo:6902403"/>
<name>A0A6I8UYI9_DROPS</name>
<organism evidence="2 3">
    <name type="scientific">Drosophila pseudoobscura pseudoobscura</name>
    <name type="common">Fruit fly</name>
    <dbReference type="NCBI Taxonomy" id="46245"/>
    <lineage>
        <taxon>Eukaryota</taxon>
        <taxon>Metazoa</taxon>
        <taxon>Ecdysozoa</taxon>
        <taxon>Arthropoda</taxon>
        <taxon>Hexapoda</taxon>
        <taxon>Insecta</taxon>
        <taxon>Pterygota</taxon>
        <taxon>Neoptera</taxon>
        <taxon>Endopterygota</taxon>
        <taxon>Diptera</taxon>
        <taxon>Brachycera</taxon>
        <taxon>Muscomorpha</taxon>
        <taxon>Ephydroidea</taxon>
        <taxon>Drosophilidae</taxon>
        <taxon>Drosophila</taxon>
        <taxon>Sophophora</taxon>
    </lineage>
</organism>
<dbReference type="AlphaFoldDB" id="A0A6I8UYI9"/>
<accession>A0A6I8UYI9</accession>
<keyword evidence="1" id="KW-0732">Signal</keyword>
<evidence type="ECO:0000313" key="2">
    <source>
        <dbReference type="Proteomes" id="UP000001819"/>
    </source>
</evidence>
<keyword evidence="2" id="KW-1185">Reference proteome</keyword>